<feature type="transmembrane region" description="Helical" evidence="1">
    <location>
        <begin position="38"/>
        <end position="55"/>
    </location>
</feature>
<keyword evidence="1" id="KW-1133">Transmembrane helix</keyword>
<comment type="caution">
    <text evidence="2">The sequence shown here is derived from an EMBL/GenBank/DDBJ whole genome shotgun (WGS) entry which is preliminary data.</text>
</comment>
<feature type="transmembrane region" description="Helical" evidence="1">
    <location>
        <begin position="246"/>
        <end position="270"/>
    </location>
</feature>
<dbReference type="EMBL" id="JAACJL010000045">
    <property type="protein sequence ID" value="KAF4614277.1"/>
    <property type="molecule type" value="Genomic_DNA"/>
</dbReference>
<accession>A0A8H4VLU1</accession>
<keyword evidence="1" id="KW-0472">Membrane</keyword>
<name>A0A8H4VLU1_9AGAR</name>
<reference evidence="2 3" key="1">
    <citation type="submission" date="2019-12" db="EMBL/GenBank/DDBJ databases">
        <authorList>
            <person name="Floudas D."/>
            <person name="Bentzer J."/>
            <person name="Ahren D."/>
            <person name="Johansson T."/>
            <person name="Persson P."/>
            <person name="Tunlid A."/>
        </authorList>
    </citation>
    <scope>NUCLEOTIDE SEQUENCE [LARGE SCALE GENOMIC DNA]</scope>
    <source>
        <strain evidence="2 3">CBS 102.39</strain>
    </source>
</reference>
<feature type="transmembrane region" description="Helical" evidence="1">
    <location>
        <begin position="157"/>
        <end position="179"/>
    </location>
</feature>
<feature type="transmembrane region" description="Helical" evidence="1">
    <location>
        <begin position="67"/>
        <end position="85"/>
    </location>
</feature>
<evidence type="ECO:0000313" key="3">
    <source>
        <dbReference type="Proteomes" id="UP000521872"/>
    </source>
</evidence>
<keyword evidence="3" id="KW-1185">Reference proteome</keyword>
<proteinExistence type="predicted"/>
<dbReference type="AlphaFoldDB" id="A0A8H4VLU1"/>
<dbReference type="Proteomes" id="UP000521872">
    <property type="component" value="Unassembled WGS sequence"/>
</dbReference>
<evidence type="ECO:0000313" key="2">
    <source>
        <dbReference type="EMBL" id="KAF4614277.1"/>
    </source>
</evidence>
<organism evidence="2 3">
    <name type="scientific">Agrocybe pediades</name>
    <dbReference type="NCBI Taxonomy" id="84607"/>
    <lineage>
        <taxon>Eukaryota</taxon>
        <taxon>Fungi</taxon>
        <taxon>Dikarya</taxon>
        <taxon>Basidiomycota</taxon>
        <taxon>Agaricomycotina</taxon>
        <taxon>Agaricomycetes</taxon>
        <taxon>Agaricomycetidae</taxon>
        <taxon>Agaricales</taxon>
        <taxon>Agaricineae</taxon>
        <taxon>Strophariaceae</taxon>
        <taxon>Agrocybe</taxon>
    </lineage>
</organism>
<protein>
    <submittedName>
        <fullName evidence="2">Uncharacterized protein</fullName>
    </submittedName>
</protein>
<feature type="transmembrane region" description="Helical" evidence="1">
    <location>
        <begin position="205"/>
        <end position="226"/>
    </location>
</feature>
<feature type="transmembrane region" description="Helical" evidence="1">
    <location>
        <begin position="123"/>
        <end position="145"/>
    </location>
</feature>
<evidence type="ECO:0000256" key="1">
    <source>
        <dbReference type="SAM" id="Phobius"/>
    </source>
</evidence>
<gene>
    <name evidence="2" type="ORF">D9613_008028</name>
</gene>
<feature type="transmembrane region" description="Helical" evidence="1">
    <location>
        <begin position="290"/>
        <end position="314"/>
    </location>
</feature>
<sequence length="319" mass="35623">MSSTSVPVAPLDPSAFASVSEQKSHISSKLNVVAGQQFLSGIYTGLFGITIYVYLHSQRSRTYRDWIITGVVATLYILTALAVSLDWQYANQVFSIHSPARLQVYTESLNGTLAMLYSEDLQIMFNIAQFGGFIVADGLLVWRCFHACGRSFRKSCFPILSFIAETGFAISAAVFMVMWTQELQFNWRWSKLDLYFKHGVTSNRLVATALVLAAVTSLMATFIICYQIYRCTPRGSGILRSRYRWLLTMLIQSSGAYSVAVSVQAVLQFLDHGVTIRHNVLDGHESTSTIFTFYSNVLLNVIVVSAAMDFNLVVRLGVY</sequence>
<keyword evidence="1" id="KW-0812">Transmembrane</keyword>